<gene>
    <name evidence="1" type="ORF">RhiirA1_484143</name>
</gene>
<reference evidence="1 2" key="1">
    <citation type="submission" date="2017-10" db="EMBL/GenBank/DDBJ databases">
        <title>Extensive intraspecific genome diversity in a model arbuscular mycorrhizal fungus.</title>
        <authorList>
            <person name="Chen E.C.H."/>
            <person name="Morin E."/>
            <person name="Baudet D."/>
            <person name="Noel J."/>
            <person name="Ndikumana S."/>
            <person name="Charron P."/>
            <person name="St-Onge C."/>
            <person name="Giorgi J."/>
            <person name="Grigoriev I.V."/>
            <person name="Roux C."/>
            <person name="Martin F.M."/>
            <person name="Corradi N."/>
        </authorList>
    </citation>
    <scope>NUCLEOTIDE SEQUENCE [LARGE SCALE GENOMIC DNA]</scope>
    <source>
        <strain evidence="1 2">A1</strain>
    </source>
</reference>
<name>A0A2N0QJP6_9GLOM</name>
<dbReference type="EMBL" id="LLXH01007985">
    <property type="protein sequence ID" value="PKC51264.1"/>
    <property type="molecule type" value="Genomic_DNA"/>
</dbReference>
<dbReference type="VEuPathDB" id="FungiDB:RhiirA1_484143"/>
<dbReference type="Proteomes" id="UP000232688">
    <property type="component" value="Unassembled WGS sequence"/>
</dbReference>
<comment type="caution">
    <text evidence="1">The sequence shown here is derived from an EMBL/GenBank/DDBJ whole genome shotgun (WGS) entry which is preliminary data.</text>
</comment>
<sequence>MNILQILYEYAEITCKVNLRGDREKYLKDKYKVTTSIGELAEGVFISNFYLTAISFF</sequence>
<evidence type="ECO:0000313" key="2">
    <source>
        <dbReference type="Proteomes" id="UP000232688"/>
    </source>
</evidence>
<reference evidence="1 2" key="2">
    <citation type="submission" date="2017-10" db="EMBL/GenBank/DDBJ databases">
        <title>Genome analyses suggest a sexual origin of heterokaryosis in a supposedly ancient asexual fungus.</title>
        <authorList>
            <person name="Corradi N."/>
            <person name="Sedzielewska K."/>
            <person name="Noel J."/>
            <person name="Charron P."/>
            <person name="Farinelli L."/>
            <person name="Marton T."/>
            <person name="Kruger M."/>
            <person name="Pelin A."/>
            <person name="Brachmann A."/>
            <person name="Corradi N."/>
        </authorList>
    </citation>
    <scope>NUCLEOTIDE SEQUENCE [LARGE SCALE GENOMIC DNA]</scope>
    <source>
        <strain evidence="1 2">A1</strain>
    </source>
</reference>
<proteinExistence type="predicted"/>
<accession>A0A2N0QJP6</accession>
<evidence type="ECO:0000313" key="1">
    <source>
        <dbReference type="EMBL" id="PKC51264.1"/>
    </source>
</evidence>
<organism evidence="1 2">
    <name type="scientific">Rhizophagus irregularis</name>
    <dbReference type="NCBI Taxonomy" id="588596"/>
    <lineage>
        <taxon>Eukaryota</taxon>
        <taxon>Fungi</taxon>
        <taxon>Fungi incertae sedis</taxon>
        <taxon>Mucoromycota</taxon>
        <taxon>Glomeromycotina</taxon>
        <taxon>Glomeromycetes</taxon>
        <taxon>Glomerales</taxon>
        <taxon>Glomeraceae</taxon>
        <taxon>Rhizophagus</taxon>
    </lineage>
</organism>
<dbReference type="AlphaFoldDB" id="A0A2N0QJP6"/>
<protein>
    <submittedName>
        <fullName evidence="1">Uncharacterized protein</fullName>
    </submittedName>
</protein>